<keyword evidence="2" id="KW-1185">Reference proteome</keyword>
<comment type="caution">
    <text evidence="1">The sequence shown here is derived from an EMBL/GenBank/DDBJ whole genome shotgun (WGS) entry which is preliminary data.</text>
</comment>
<evidence type="ECO:0000313" key="2">
    <source>
        <dbReference type="Proteomes" id="UP000821845"/>
    </source>
</evidence>
<evidence type="ECO:0000313" key="1">
    <source>
        <dbReference type="EMBL" id="KAH6931263.1"/>
    </source>
</evidence>
<dbReference type="Proteomes" id="UP000821845">
    <property type="component" value="Chromosome 5"/>
</dbReference>
<proteinExistence type="predicted"/>
<accession>A0ACB7SC54</accession>
<name>A0ACB7SC54_HYAAI</name>
<sequence length="211" mass="23664">MSEGRKKGKVQDELGWERSSLGSQARCGGHSGSQHELWSTKGLRSSSGGGGASLYPAAAKGFRCPSRRRGEKQGVRIESAAATYTYSYRSSQDSSEKRCVRKKASGDERPTSRRLPGILHTPYRSALRQRRDRSRRRVKSASRRNFLCPSESLRFKVSLAHFFAIRFPRPDETKLSAEHDRVVLECVRRFSERKLENVSAARPPSSVSSSM</sequence>
<gene>
    <name evidence="1" type="ORF">HPB50_023259</name>
</gene>
<organism evidence="1 2">
    <name type="scientific">Hyalomma asiaticum</name>
    <name type="common">Tick</name>
    <dbReference type="NCBI Taxonomy" id="266040"/>
    <lineage>
        <taxon>Eukaryota</taxon>
        <taxon>Metazoa</taxon>
        <taxon>Ecdysozoa</taxon>
        <taxon>Arthropoda</taxon>
        <taxon>Chelicerata</taxon>
        <taxon>Arachnida</taxon>
        <taxon>Acari</taxon>
        <taxon>Parasitiformes</taxon>
        <taxon>Ixodida</taxon>
        <taxon>Ixodoidea</taxon>
        <taxon>Ixodidae</taxon>
        <taxon>Hyalomminae</taxon>
        <taxon>Hyalomma</taxon>
    </lineage>
</organism>
<dbReference type="EMBL" id="CM023485">
    <property type="protein sequence ID" value="KAH6931263.1"/>
    <property type="molecule type" value="Genomic_DNA"/>
</dbReference>
<reference evidence="1" key="1">
    <citation type="submission" date="2020-05" db="EMBL/GenBank/DDBJ databases">
        <title>Large-scale comparative analyses of tick genomes elucidate their genetic diversity and vector capacities.</title>
        <authorList>
            <person name="Jia N."/>
            <person name="Wang J."/>
            <person name="Shi W."/>
            <person name="Du L."/>
            <person name="Sun Y."/>
            <person name="Zhan W."/>
            <person name="Jiang J."/>
            <person name="Wang Q."/>
            <person name="Zhang B."/>
            <person name="Ji P."/>
            <person name="Sakyi L.B."/>
            <person name="Cui X."/>
            <person name="Yuan T."/>
            <person name="Jiang B."/>
            <person name="Yang W."/>
            <person name="Lam T.T.-Y."/>
            <person name="Chang Q."/>
            <person name="Ding S."/>
            <person name="Wang X."/>
            <person name="Zhu J."/>
            <person name="Ruan X."/>
            <person name="Zhao L."/>
            <person name="Wei J."/>
            <person name="Que T."/>
            <person name="Du C."/>
            <person name="Cheng J."/>
            <person name="Dai P."/>
            <person name="Han X."/>
            <person name="Huang E."/>
            <person name="Gao Y."/>
            <person name="Liu J."/>
            <person name="Shao H."/>
            <person name="Ye R."/>
            <person name="Li L."/>
            <person name="Wei W."/>
            <person name="Wang X."/>
            <person name="Wang C."/>
            <person name="Yang T."/>
            <person name="Huo Q."/>
            <person name="Li W."/>
            <person name="Guo W."/>
            <person name="Chen H."/>
            <person name="Zhou L."/>
            <person name="Ni X."/>
            <person name="Tian J."/>
            <person name="Zhou Y."/>
            <person name="Sheng Y."/>
            <person name="Liu T."/>
            <person name="Pan Y."/>
            <person name="Xia L."/>
            <person name="Li J."/>
            <person name="Zhao F."/>
            <person name="Cao W."/>
        </authorList>
    </citation>
    <scope>NUCLEOTIDE SEQUENCE</scope>
    <source>
        <strain evidence="1">Hyas-2018</strain>
    </source>
</reference>
<protein>
    <submittedName>
        <fullName evidence="1">Uncharacterized protein</fullName>
    </submittedName>
</protein>